<feature type="region of interest" description="Disordered" evidence="1">
    <location>
        <begin position="26"/>
        <end position="98"/>
    </location>
</feature>
<dbReference type="Proteomes" id="UP001454036">
    <property type="component" value="Unassembled WGS sequence"/>
</dbReference>
<evidence type="ECO:0000256" key="1">
    <source>
        <dbReference type="SAM" id="MobiDB-lite"/>
    </source>
</evidence>
<protein>
    <submittedName>
        <fullName evidence="2">Uncharacterized protein</fullName>
    </submittedName>
</protein>
<dbReference type="AlphaFoldDB" id="A0AAV3R7I1"/>
<name>A0AAV3R7I1_LITER</name>
<evidence type="ECO:0000313" key="2">
    <source>
        <dbReference type="EMBL" id="GAA0171626.1"/>
    </source>
</evidence>
<organism evidence="2 3">
    <name type="scientific">Lithospermum erythrorhizon</name>
    <name type="common">Purple gromwell</name>
    <name type="synonym">Lithospermum officinale var. erythrorhizon</name>
    <dbReference type="NCBI Taxonomy" id="34254"/>
    <lineage>
        <taxon>Eukaryota</taxon>
        <taxon>Viridiplantae</taxon>
        <taxon>Streptophyta</taxon>
        <taxon>Embryophyta</taxon>
        <taxon>Tracheophyta</taxon>
        <taxon>Spermatophyta</taxon>
        <taxon>Magnoliopsida</taxon>
        <taxon>eudicotyledons</taxon>
        <taxon>Gunneridae</taxon>
        <taxon>Pentapetalae</taxon>
        <taxon>asterids</taxon>
        <taxon>lamiids</taxon>
        <taxon>Boraginales</taxon>
        <taxon>Boraginaceae</taxon>
        <taxon>Boraginoideae</taxon>
        <taxon>Lithospermeae</taxon>
        <taxon>Lithospermum</taxon>
    </lineage>
</organism>
<keyword evidence="3" id="KW-1185">Reference proteome</keyword>
<sequence length="114" mass="11552">MPSPKLLPHPKKLSFPLFTMARTKCTARRVSTSGKRAKSAGGTPQGGIIGAGATESSSPSQQLSLGHGPAGSRAEEGLRGEGRCRPSRACCSPGEGGPAACLPLGQLPEVSLCL</sequence>
<accession>A0AAV3R7I1</accession>
<feature type="compositionally biased region" description="Polar residues" evidence="1">
    <location>
        <begin position="55"/>
        <end position="64"/>
    </location>
</feature>
<feature type="compositionally biased region" description="Basic and acidic residues" evidence="1">
    <location>
        <begin position="73"/>
        <end position="84"/>
    </location>
</feature>
<comment type="caution">
    <text evidence="2">The sequence shown here is derived from an EMBL/GenBank/DDBJ whole genome shotgun (WGS) entry which is preliminary data.</text>
</comment>
<reference evidence="2 3" key="1">
    <citation type="submission" date="2024-01" db="EMBL/GenBank/DDBJ databases">
        <title>The complete chloroplast genome sequence of Lithospermum erythrorhizon: insights into the phylogenetic relationship among Boraginaceae species and the maternal lineages of purple gromwells.</title>
        <authorList>
            <person name="Okada T."/>
            <person name="Watanabe K."/>
        </authorList>
    </citation>
    <scope>NUCLEOTIDE SEQUENCE [LARGE SCALE GENOMIC DNA]</scope>
</reference>
<evidence type="ECO:0000313" key="3">
    <source>
        <dbReference type="Proteomes" id="UP001454036"/>
    </source>
</evidence>
<gene>
    <name evidence="2" type="ORF">LIER_25612</name>
</gene>
<dbReference type="EMBL" id="BAABME010007756">
    <property type="protein sequence ID" value="GAA0171626.1"/>
    <property type="molecule type" value="Genomic_DNA"/>
</dbReference>
<proteinExistence type="predicted"/>